<organism evidence="1 2">
    <name type="scientific">Helicocarpus griseus UAMH5409</name>
    <dbReference type="NCBI Taxonomy" id="1447875"/>
    <lineage>
        <taxon>Eukaryota</taxon>
        <taxon>Fungi</taxon>
        <taxon>Dikarya</taxon>
        <taxon>Ascomycota</taxon>
        <taxon>Pezizomycotina</taxon>
        <taxon>Eurotiomycetes</taxon>
        <taxon>Eurotiomycetidae</taxon>
        <taxon>Onygenales</taxon>
        <taxon>Ajellomycetaceae</taxon>
        <taxon>Helicocarpus</taxon>
    </lineage>
</organism>
<dbReference type="AlphaFoldDB" id="A0A2B7WEH8"/>
<keyword evidence="2" id="KW-1185">Reference proteome</keyword>
<sequence length="81" mass="9193">MAGPWPITEKVGNSYCVQLSASVKVHSIFSSDKLHWDPNKPLSEQVPDSPPPIEVNGELEYDVDEVIAYQMQWTEYDDDPE</sequence>
<protein>
    <recommendedName>
        <fullName evidence="3">Chromo domain-containing protein</fullName>
    </recommendedName>
</protein>
<evidence type="ECO:0000313" key="2">
    <source>
        <dbReference type="Proteomes" id="UP000223968"/>
    </source>
</evidence>
<dbReference type="OrthoDB" id="4177918at2759"/>
<accession>A0A2B7WEH8</accession>
<dbReference type="Proteomes" id="UP000223968">
    <property type="component" value="Unassembled WGS sequence"/>
</dbReference>
<dbReference type="STRING" id="1447875.A0A2B7WEH8"/>
<proteinExistence type="predicted"/>
<name>A0A2B7WEH8_9EURO</name>
<reference evidence="1 2" key="1">
    <citation type="submission" date="2017-10" db="EMBL/GenBank/DDBJ databases">
        <title>Comparative genomics in systemic dimorphic fungi from Ajellomycetaceae.</title>
        <authorList>
            <person name="Munoz J.F."/>
            <person name="Mcewen J.G."/>
            <person name="Clay O.K."/>
            <person name="Cuomo C.A."/>
        </authorList>
    </citation>
    <scope>NUCLEOTIDE SEQUENCE [LARGE SCALE GENOMIC DNA]</scope>
    <source>
        <strain evidence="1 2">UAMH5409</strain>
    </source>
</reference>
<evidence type="ECO:0008006" key="3">
    <source>
        <dbReference type="Google" id="ProtNLM"/>
    </source>
</evidence>
<comment type="caution">
    <text evidence="1">The sequence shown here is derived from an EMBL/GenBank/DDBJ whole genome shotgun (WGS) entry which is preliminary data.</text>
</comment>
<dbReference type="EMBL" id="PDNB01000473">
    <property type="protein sequence ID" value="PGG94984.1"/>
    <property type="molecule type" value="Genomic_DNA"/>
</dbReference>
<gene>
    <name evidence="1" type="ORF">AJ79_10332</name>
</gene>
<evidence type="ECO:0000313" key="1">
    <source>
        <dbReference type="EMBL" id="PGG94984.1"/>
    </source>
</evidence>